<dbReference type="FunFam" id="1.20.1250.20:FF:000147">
    <property type="entry name" value="Protein NRT1/ PTR family 5.10"/>
    <property type="match status" value="2"/>
</dbReference>
<feature type="chain" id="PRO_5028220007" evidence="9">
    <location>
        <begin position="17"/>
        <end position="1040"/>
    </location>
</feature>
<evidence type="ECO:0000256" key="9">
    <source>
        <dbReference type="SAM" id="SignalP"/>
    </source>
</evidence>
<keyword evidence="4" id="KW-0597">Phosphoprotein</keyword>
<feature type="transmembrane region" description="Helical" evidence="8">
    <location>
        <begin position="800"/>
        <end position="821"/>
    </location>
</feature>
<evidence type="ECO:0000256" key="7">
    <source>
        <dbReference type="ARBA" id="ARBA00023136"/>
    </source>
</evidence>
<dbReference type="RefSeq" id="XP_020091776.1">
    <property type="nucleotide sequence ID" value="XM_020236187.1"/>
</dbReference>
<dbReference type="AlphaFoldDB" id="A0A6P5F6F8"/>
<dbReference type="GeneID" id="109712556"/>
<feature type="transmembrane region" description="Helical" evidence="8">
    <location>
        <begin position="647"/>
        <end position="664"/>
    </location>
</feature>
<protein>
    <submittedName>
        <fullName evidence="11">Protein NRT1/ PTR FAMILY 5.10-like isoform X4</fullName>
    </submittedName>
</protein>
<dbReference type="Pfam" id="PF00854">
    <property type="entry name" value="PTR2"/>
    <property type="match status" value="2"/>
</dbReference>
<feature type="transmembrane region" description="Helical" evidence="8">
    <location>
        <begin position="362"/>
        <end position="382"/>
    </location>
</feature>
<gene>
    <name evidence="11" type="primary">LOC109712556</name>
</gene>
<reference evidence="11" key="2">
    <citation type="submission" date="2025-08" db="UniProtKB">
        <authorList>
            <consortium name="RefSeq"/>
        </authorList>
    </citation>
    <scope>IDENTIFICATION</scope>
    <source>
        <tissue evidence="11">Leaf</tissue>
    </source>
</reference>
<keyword evidence="7 8" id="KW-0472">Membrane</keyword>
<evidence type="ECO:0000256" key="3">
    <source>
        <dbReference type="ARBA" id="ARBA00022448"/>
    </source>
</evidence>
<keyword evidence="6 8" id="KW-1133">Transmembrane helix</keyword>
<dbReference type="InterPro" id="IPR044739">
    <property type="entry name" value="NRT1/PTR"/>
</dbReference>
<dbReference type="InterPro" id="IPR000109">
    <property type="entry name" value="POT_fam"/>
</dbReference>
<dbReference type="GO" id="GO:0009705">
    <property type="term" value="C:plant-type vacuole membrane"/>
    <property type="evidence" value="ECO:0007669"/>
    <property type="project" value="UniProtKB-ARBA"/>
</dbReference>
<reference evidence="10" key="1">
    <citation type="journal article" date="2015" name="Nat. Genet.">
        <title>The pineapple genome and the evolution of CAM photosynthesis.</title>
        <authorList>
            <person name="Ming R."/>
            <person name="VanBuren R."/>
            <person name="Wai C.M."/>
            <person name="Tang H."/>
            <person name="Schatz M.C."/>
            <person name="Bowers J.E."/>
            <person name="Lyons E."/>
            <person name="Wang M.L."/>
            <person name="Chen J."/>
            <person name="Biggers E."/>
            <person name="Zhang J."/>
            <person name="Huang L."/>
            <person name="Zhang L."/>
            <person name="Miao W."/>
            <person name="Zhang J."/>
            <person name="Ye Z."/>
            <person name="Miao C."/>
            <person name="Lin Z."/>
            <person name="Wang H."/>
            <person name="Zhou H."/>
            <person name="Yim W.C."/>
            <person name="Priest H.D."/>
            <person name="Zheng C."/>
            <person name="Woodhouse M."/>
            <person name="Edger P.P."/>
            <person name="Guyot R."/>
            <person name="Guo H.B."/>
            <person name="Guo H."/>
            <person name="Zheng G."/>
            <person name="Singh R."/>
            <person name="Sharma A."/>
            <person name="Min X."/>
            <person name="Zheng Y."/>
            <person name="Lee H."/>
            <person name="Gurtowski J."/>
            <person name="Sedlazeck F.J."/>
            <person name="Harkess A."/>
            <person name="McKain M.R."/>
            <person name="Liao Z."/>
            <person name="Fang J."/>
            <person name="Liu J."/>
            <person name="Zhang X."/>
            <person name="Zhang Q."/>
            <person name="Hu W."/>
            <person name="Qin Y."/>
            <person name="Wang K."/>
            <person name="Chen L.Y."/>
            <person name="Shirley N."/>
            <person name="Lin Y.R."/>
            <person name="Liu L.Y."/>
            <person name="Hernandez A.G."/>
            <person name="Wright C.L."/>
            <person name="Bulone V."/>
            <person name="Tuskan G.A."/>
            <person name="Heath K."/>
            <person name="Zee F."/>
            <person name="Moore P.H."/>
            <person name="Sunkar R."/>
            <person name="Leebens-Mack J.H."/>
            <person name="Mockler T."/>
            <person name="Bennetzen J.L."/>
            <person name="Freeling M."/>
            <person name="Sankoff D."/>
            <person name="Paterson A.H."/>
            <person name="Zhu X."/>
            <person name="Yang X."/>
            <person name="Smith J.A."/>
            <person name="Cushman J.C."/>
            <person name="Paull R.E."/>
            <person name="Yu Q."/>
        </authorList>
    </citation>
    <scope>NUCLEOTIDE SEQUENCE [LARGE SCALE GENOMIC DNA]</scope>
    <source>
        <strain evidence="10">cv. F153</strain>
    </source>
</reference>
<feature type="transmembrane region" description="Helical" evidence="8">
    <location>
        <begin position="924"/>
        <end position="950"/>
    </location>
</feature>
<evidence type="ECO:0000256" key="6">
    <source>
        <dbReference type="ARBA" id="ARBA00022989"/>
    </source>
</evidence>
<evidence type="ECO:0000256" key="2">
    <source>
        <dbReference type="ARBA" id="ARBA00005982"/>
    </source>
</evidence>
<feature type="transmembrane region" description="Helical" evidence="8">
    <location>
        <begin position="169"/>
        <end position="188"/>
    </location>
</feature>
<feature type="transmembrane region" description="Helical" evidence="8">
    <location>
        <begin position="841"/>
        <end position="858"/>
    </location>
</feature>
<dbReference type="CDD" id="cd17417">
    <property type="entry name" value="MFS_NPF5"/>
    <property type="match status" value="2"/>
</dbReference>
<dbReference type="InterPro" id="IPR036259">
    <property type="entry name" value="MFS_trans_sf"/>
</dbReference>
<dbReference type="Proteomes" id="UP000515123">
    <property type="component" value="Linkage group 1"/>
</dbReference>
<accession>A0A6P5F6F8</accession>
<dbReference type="SUPFAM" id="SSF103473">
    <property type="entry name" value="MFS general substrate transporter"/>
    <property type="match status" value="2"/>
</dbReference>
<comment type="similarity">
    <text evidence="2">Belongs to the major facilitator superfamily. Proton-dependent oligopeptide transporter (POT/PTR) (TC 2.A.17) family.</text>
</comment>
<evidence type="ECO:0000313" key="10">
    <source>
        <dbReference type="Proteomes" id="UP000515123"/>
    </source>
</evidence>
<name>A0A6P5F6F8_ANACO</name>
<feature type="transmembrane region" description="Helical" evidence="8">
    <location>
        <begin position="962"/>
        <end position="986"/>
    </location>
</feature>
<comment type="subcellular location">
    <subcellularLocation>
        <location evidence="1">Membrane</location>
        <topology evidence="1">Multi-pass membrane protein</topology>
    </subcellularLocation>
</comment>
<dbReference type="GO" id="GO:0042937">
    <property type="term" value="F:tripeptide transmembrane transporter activity"/>
    <property type="evidence" value="ECO:0007669"/>
    <property type="project" value="InterPro"/>
</dbReference>
<keyword evidence="3" id="KW-0813">Transport</keyword>
<proteinExistence type="inferred from homology"/>
<feature type="transmembrane region" description="Helical" evidence="8">
    <location>
        <begin position="608"/>
        <end position="627"/>
    </location>
</feature>
<keyword evidence="9" id="KW-0732">Signal</keyword>
<feature type="transmembrane region" description="Helical" evidence="8">
    <location>
        <begin position="280"/>
        <end position="304"/>
    </location>
</feature>
<dbReference type="GO" id="GO:0080054">
    <property type="term" value="F:low-affinity nitrate transmembrane transporter activity"/>
    <property type="evidence" value="ECO:0007669"/>
    <property type="project" value="UniProtKB-ARBA"/>
</dbReference>
<dbReference type="PANTHER" id="PTHR11654">
    <property type="entry name" value="OLIGOPEPTIDE TRANSPORTER-RELATED"/>
    <property type="match status" value="1"/>
</dbReference>
<evidence type="ECO:0000313" key="11">
    <source>
        <dbReference type="RefSeq" id="XP_020091776.1"/>
    </source>
</evidence>
<dbReference type="Gene3D" id="1.20.1250.20">
    <property type="entry name" value="MFS general substrate transporter like domains"/>
    <property type="match status" value="2"/>
</dbReference>
<feature type="transmembrane region" description="Helical" evidence="8">
    <location>
        <begin position="445"/>
        <end position="466"/>
    </location>
</feature>
<feature type="transmembrane region" description="Helical" evidence="8">
    <location>
        <begin position="697"/>
        <end position="716"/>
    </location>
</feature>
<feature type="transmembrane region" description="Helical" evidence="8">
    <location>
        <begin position="580"/>
        <end position="601"/>
    </location>
</feature>
<sequence length="1040" mass="114897">MMMMMMMMMNIDGSLGLEIAERFAYYGVASNLITYLTGPMGETNAAAAAAANAWSGAASMLPLLGALLADSCLGRYRTIALAALLYVLGYGMLTLSSTVPSIRPPDCTNSANPSACHPSPFQVAFFYFSLYLLAFAQGGDKPCGLAFGADQFDQNDPKECVSRSSFFNWWYFAMSMGITIAVIVLSYVQDNVGWGLGFGVPGIIMFLALVIFLLGTKTYRCYIVEKESPFARIGKMFLSLARSWKASLLRPREDIERQQTKSSTSEDECEQKRIDEAKGVLRLFPIWATSLVYAVVFAQLTTFFTKQGRTLDRAITSSLQVPPAALQSFGTLSIIAFVPLYDRILVPSARKFSKVHSGITMLQRIGAGMVVSLLSMVVAALVETKRLNTARDSGLIDEPNATVPMSFWWLVPQYVLIGIADVFTIIGLQEFFYDQVPDGLRSLGLALCLSILGVGNFISSFLISAIDKMTRKNGDSWFSNNLNRAHLDYFYWLLAVLSALELCLFLYYARSYNYKKKIAPLIGVVDYLGRPIARSRSGQWTSALFIIGVEITERFAFYGISSNLVMYLTGPLREPTAAAAAAVNTWSGAASMLPLLGALLADSCLGRYRTIVLASLLYVLGLGMLTFSSVLPSKCQEAVDTGSCGPPAFQVVFFYFSLYLVAFAQGGHKPCVQAFGADQFDQNDPKERLSRSSFFNWWYFGMCGGNIFTVTILNYIQDNVGWGLGFGIPCIAMLIALAVFLLGTKTYRFYPLEDESPFTRIGKSLVALARSKRGTANSKTSNECIENEDHAEDAKEALRLFPIWATCLIYAVVFSQFSTFFTKQASTLDRRITSTLQVPPAALQSFINVSAVAFIPIYDRLIVPVIRNFSKIPSGITMLQRIGIGMVMSLLSMVVAALVEMKRLKAASDYGLIDQPDVPIPMSLWWIIPQYVLVGTGDVFTMVGLQEFFYDQVPDALRSLGLALYLSIFGVGSFISSFLVTAIDVATRKSGESWFSNNLNRGHLDYFYWLLAGLSGLELVFYVYFAKGYVYKRKENSIVR</sequence>
<feature type="transmembrane region" description="Helical" evidence="8">
    <location>
        <begin position="722"/>
        <end position="742"/>
    </location>
</feature>
<dbReference type="GO" id="GO:0071916">
    <property type="term" value="F:dipeptide transmembrane transporter activity"/>
    <property type="evidence" value="ECO:0007669"/>
    <property type="project" value="InterPro"/>
</dbReference>
<feature type="transmembrane region" description="Helical" evidence="8">
    <location>
        <begin position="194"/>
        <end position="214"/>
    </location>
</feature>
<evidence type="ECO:0000256" key="8">
    <source>
        <dbReference type="SAM" id="Phobius"/>
    </source>
</evidence>
<feature type="transmembrane region" description="Helical" evidence="8">
    <location>
        <begin position="879"/>
        <end position="899"/>
    </location>
</feature>
<feature type="transmembrane region" description="Helical" evidence="8">
    <location>
        <begin position="489"/>
        <end position="509"/>
    </location>
</feature>
<evidence type="ECO:0000256" key="5">
    <source>
        <dbReference type="ARBA" id="ARBA00022692"/>
    </source>
</evidence>
<keyword evidence="5 8" id="KW-0812">Transmembrane</keyword>
<keyword evidence="10" id="KW-1185">Reference proteome</keyword>
<dbReference type="OrthoDB" id="8904098at2759"/>
<evidence type="ECO:0000256" key="4">
    <source>
        <dbReference type="ARBA" id="ARBA00022553"/>
    </source>
</evidence>
<organism evidence="10 11">
    <name type="scientific">Ananas comosus</name>
    <name type="common">Pineapple</name>
    <name type="synonym">Ananas ananas</name>
    <dbReference type="NCBI Taxonomy" id="4615"/>
    <lineage>
        <taxon>Eukaryota</taxon>
        <taxon>Viridiplantae</taxon>
        <taxon>Streptophyta</taxon>
        <taxon>Embryophyta</taxon>
        <taxon>Tracheophyta</taxon>
        <taxon>Spermatophyta</taxon>
        <taxon>Magnoliopsida</taxon>
        <taxon>Liliopsida</taxon>
        <taxon>Poales</taxon>
        <taxon>Bromeliaceae</taxon>
        <taxon>Bromelioideae</taxon>
        <taxon>Ananas</taxon>
    </lineage>
</organism>
<feature type="transmembrane region" description="Helical" evidence="8">
    <location>
        <begin position="324"/>
        <end position="341"/>
    </location>
</feature>
<feature type="transmembrane region" description="Helical" evidence="8">
    <location>
        <begin position="119"/>
        <end position="136"/>
    </location>
</feature>
<feature type="transmembrane region" description="Helical" evidence="8">
    <location>
        <begin position="79"/>
        <end position="99"/>
    </location>
</feature>
<feature type="signal peptide" evidence="9">
    <location>
        <begin position="1"/>
        <end position="16"/>
    </location>
</feature>
<feature type="transmembrane region" description="Helical" evidence="8">
    <location>
        <begin position="414"/>
        <end position="433"/>
    </location>
</feature>
<feature type="transmembrane region" description="Helical" evidence="8">
    <location>
        <begin position="1006"/>
        <end position="1025"/>
    </location>
</feature>
<feature type="transmembrane region" description="Helical" evidence="8">
    <location>
        <begin position="540"/>
        <end position="560"/>
    </location>
</feature>
<evidence type="ECO:0000256" key="1">
    <source>
        <dbReference type="ARBA" id="ARBA00004141"/>
    </source>
</evidence>